<keyword evidence="1" id="KW-0547">Nucleotide-binding</keyword>
<protein>
    <submittedName>
        <fullName evidence="4">Aminoglycoside phosphotransferase</fullName>
    </submittedName>
</protein>
<dbReference type="GO" id="GO:0005524">
    <property type="term" value="F:ATP binding"/>
    <property type="evidence" value="ECO:0007669"/>
    <property type="project" value="UniProtKB-KW"/>
</dbReference>
<dbReference type="Pfam" id="PF01636">
    <property type="entry name" value="APH"/>
    <property type="match status" value="1"/>
</dbReference>
<dbReference type="Gene3D" id="3.30.200.20">
    <property type="entry name" value="Phosphorylase Kinase, domain 1"/>
    <property type="match status" value="1"/>
</dbReference>
<proteinExistence type="predicted"/>
<dbReference type="AlphaFoldDB" id="A0A921NV65"/>
<evidence type="ECO:0000313" key="5">
    <source>
        <dbReference type="Proteomes" id="UP000717981"/>
    </source>
</evidence>
<sequence length="335" mass="38023">MHDPERAQARLSWTRQALSDPGLELQVASADASFRSYWRPRSGGTSWIVMDAPPGREDIRPWLDIGARLAAAGLHTPAVRAADPELGFVLMEDLGERLFLPELSEATADTLYGQAMDALLVMQAQVPATGLPRFDEPWMVMELELMPEWFLRRHLGLERPSCGDWDAVEDAFRAILDAAQAQPQRFMHRDFHSRNLLVVEQRPPGIIDFQGAMLGPLTYDLVSLLRDCYIAWPEERVAAWRETYRQRAVALGLTDADEARFACWFDLIGLQRHIKVLGIFCRLAYRDGKPGYLRDLPLVWRYVREVGNRHQATRPLVALLERAIGDADITRPRAA</sequence>
<organism evidence="4 5">
    <name type="scientific">Pseudoxanthomonas taiwanensis</name>
    <dbReference type="NCBI Taxonomy" id="176598"/>
    <lineage>
        <taxon>Bacteria</taxon>
        <taxon>Pseudomonadati</taxon>
        <taxon>Pseudomonadota</taxon>
        <taxon>Gammaproteobacteria</taxon>
        <taxon>Lysobacterales</taxon>
        <taxon>Lysobacteraceae</taxon>
        <taxon>Pseudoxanthomonas</taxon>
    </lineage>
</organism>
<keyword evidence="5" id="KW-1185">Reference proteome</keyword>
<dbReference type="SUPFAM" id="SSF56112">
    <property type="entry name" value="Protein kinase-like (PK-like)"/>
    <property type="match status" value="1"/>
</dbReference>
<name>A0A921NV65_9GAMM</name>
<dbReference type="OrthoDB" id="9809275at2"/>
<dbReference type="InterPro" id="IPR011009">
    <property type="entry name" value="Kinase-like_dom_sf"/>
</dbReference>
<dbReference type="RefSeq" id="WP_162123522.1">
    <property type="nucleotide sequence ID" value="NZ_PDWK01000007.1"/>
</dbReference>
<evidence type="ECO:0000259" key="3">
    <source>
        <dbReference type="Pfam" id="PF01636"/>
    </source>
</evidence>
<reference evidence="4" key="1">
    <citation type="submission" date="2017-10" db="EMBL/GenBank/DDBJ databases">
        <title>Whole genome sequencing of members of genus Pseudoxanthomonas.</title>
        <authorList>
            <person name="Kumar S."/>
            <person name="Bansal K."/>
            <person name="Kaur A."/>
            <person name="Patil P."/>
            <person name="Sharma S."/>
            <person name="Patil P.B."/>
        </authorList>
    </citation>
    <scope>NUCLEOTIDE SEQUENCE</scope>
    <source>
        <strain evidence="4">DSM 22914</strain>
    </source>
</reference>
<evidence type="ECO:0000256" key="1">
    <source>
        <dbReference type="ARBA" id="ARBA00022741"/>
    </source>
</evidence>
<gene>
    <name evidence="4" type="ORF">CR938_02650</name>
</gene>
<comment type="caution">
    <text evidence="4">The sequence shown here is derived from an EMBL/GenBank/DDBJ whole genome shotgun (WGS) entry which is preliminary data.</text>
</comment>
<accession>A0A921NV65</accession>
<evidence type="ECO:0000256" key="2">
    <source>
        <dbReference type="ARBA" id="ARBA00022840"/>
    </source>
</evidence>
<keyword evidence="2" id="KW-0067">ATP-binding</keyword>
<dbReference type="InterPro" id="IPR002575">
    <property type="entry name" value="Aminoglycoside_PTrfase"/>
</dbReference>
<dbReference type="Gene3D" id="3.90.1200.10">
    <property type="match status" value="1"/>
</dbReference>
<evidence type="ECO:0000313" key="4">
    <source>
        <dbReference type="EMBL" id="KAF1690358.1"/>
    </source>
</evidence>
<feature type="domain" description="Aminoglycoside phosphotransferase" evidence="3">
    <location>
        <begin position="25"/>
        <end position="248"/>
    </location>
</feature>
<dbReference type="EMBL" id="PDWK01000007">
    <property type="protein sequence ID" value="KAF1690358.1"/>
    <property type="molecule type" value="Genomic_DNA"/>
</dbReference>
<dbReference type="Proteomes" id="UP000717981">
    <property type="component" value="Unassembled WGS sequence"/>
</dbReference>
<dbReference type="PANTHER" id="PTHR33540">
    <property type="entry name" value="TRNA THREONYLCARBAMOYLADENOSINE BIOSYNTHESIS PROTEIN TSAE"/>
    <property type="match status" value="1"/>
</dbReference>
<dbReference type="PANTHER" id="PTHR33540:SF1">
    <property type="entry name" value="N-ACETYLMURAMATE_N-ACETYLGLUCOSAMINE KINASE"/>
    <property type="match status" value="1"/>
</dbReference>